<dbReference type="InParanoid" id="Q23D37"/>
<feature type="region of interest" description="Disordered" evidence="2">
    <location>
        <begin position="250"/>
        <end position="434"/>
    </location>
</feature>
<feature type="compositionally biased region" description="Polar residues" evidence="2">
    <location>
        <begin position="74"/>
        <end position="87"/>
    </location>
</feature>
<name>Q23D37_TETTS</name>
<feature type="compositionally biased region" description="Low complexity" evidence="2">
    <location>
        <begin position="313"/>
        <end position="335"/>
    </location>
</feature>
<dbReference type="Proteomes" id="UP000009168">
    <property type="component" value="Unassembled WGS sequence"/>
</dbReference>
<feature type="region of interest" description="Disordered" evidence="2">
    <location>
        <begin position="65"/>
        <end position="100"/>
    </location>
</feature>
<evidence type="ECO:0000256" key="1">
    <source>
        <dbReference type="SAM" id="Coils"/>
    </source>
</evidence>
<reference evidence="4" key="1">
    <citation type="journal article" date="2006" name="PLoS Biol.">
        <title>Macronuclear genome sequence of the ciliate Tetrahymena thermophila, a model eukaryote.</title>
        <authorList>
            <person name="Eisen J.A."/>
            <person name="Coyne R.S."/>
            <person name="Wu M."/>
            <person name="Wu D."/>
            <person name="Thiagarajan M."/>
            <person name="Wortman J.R."/>
            <person name="Badger J.H."/>
            <person name="Ren Q."/>
            <person name="Amedeo P."/>
            <person name="Jones K.M."/>
            <person name="Tallon L.J."/>
            <person name="Delcher A.L."/>
            <person name="Salzberg S.L."/>
            <person name="Silva J.C."/>
            <person name="Haas B.J."/>
            <person name="Majoros W.H."/>
            <person name="Farzad M."/>
            <person name="Carlton J.M."/>
            <person name="Smith R.K. Jr."/>
            <person name="Garg J."/>
            <person name="Pearlman R.E."/>
            <person name="Karrer K.M."/>
            <person name="Sun L."/>
            <person name="Manning G."/>
            <person name="Elde N.C."/>
            <person name="Turkewitz A.P."/>
            <person name="Asai D.J."/>
            <person name="Wilkes D.E."/>
            <person name="Wang Y."/>
            <person name="Cai H."/>
            <person name="Collins K."/>
            <person name="Stewart B.A."/>
            <person name="Lee S.R."/>
            <person name="Wilamowska K."/>
            <person name="Weinberg Z."/>
            <person name="Ruzzo W.L."/>
            <person name="Wloga D."/>
            <person name="Gaertig J."/>
            <person name="Frankel J."/>
            <person name="Tsao C.-C."/>
            <person name="Gorovsky M.A."/>
            <person name="Keeling P.J."/>
            <person name="Waller R.F."/>
            <person name="Patron N.J."/>
            <person name="Cherry J.M."/>
            <person name="Stover N.A."/>
            <person name="Krieger C.J."/>
            <person name="del Toro C."/>
            <person name="Ryder H.F."/>
            <person name="Williamson S.C."/>
            <person name="Barbeau R.A."/>
            <person name="Hamilton E.P."/>
            <person name="Orias E."/>
        </authorList>
    </citation>
    <scope>NUCLEOTIDE SEQUENCE [LARGE SCALE GENOMIC DNA]</scope>
    <source>
        <strain evidence="4">SB210</strain>
    </source>
</reference>
<feature type="compositionally biased region" description="Polar residues" evidence="2">
    <location>
        <begin position="336"/>
        <end position="434"/>
    </location>
</feature>
<dbReference type="HOGENOM" id="CLU_354714_0_0_1"/>
<evidence type="ECO:0000313" key="4">
    <source>
        <dbReference type="Proteomes" id="UP000009168"/>
    </source>
</evidence>
<organism evidence="3 4">
    <name type="scientific">Tetrahymena thermophila (strain SB210)</name>
    <dbReference type="NCBI Taxonomy" id="312017"/>
    <lineage>
        <taxon>Eukaryota</taxon>
        <taxon>Sar</taxon>
        <taxon>Alveolata</taxon>
        <taxon>Ciliophora</taxon>
        <taxon>Intramacronucleata</taxon>
        <taxon>Oligohymenophorea</taxon>
        <taxon>Hymenostomatida</taxon>
        <taxon>Tetrahymenina</taxon>
        <taxon>Tetrahymenidae</taxon>
        <taxon>Tetrahymena</taxon>
    </lineage>
</organism>
<proteinExistence type="predicted"/>
<dbReference type="AlphaFoldDB" id="Q23D37"/>
<accession>Q23D37</accession>
<evidence type="ECO:0000313" key="3">
    <source>
        <dbReference type="EMBL" id="EAR94328.1"/>
    </source>
</evidence>
<gene>
    <name evidence="3" type="ORF">TTHERM_00050530</name>
</gene>
<feature type="region of interest" description="Disordered" evidence="2">
    <location>
        <begin position="115"/>
        <end position="150"/>
    </location>
</feature>
<feature type="coiled-coil region" evidence="1">
    <location>
        <begin position="455"/>
        <end position="567"/>
    </location>
</feature>
<feature type="coiled-coil region" evidence="1">
    <location>
        <begin position="605"/>
        <end position="643"/>
    </location>
</feature>
<evidence type="ECO:0000256" key="2">
    <source>
        <dbReference type="SAM" id="MobiDB-lite"/>
    </source>
</evidence>
<dbReference type="RefSeq" id="XP_001014849.1">
    <property type="nucleotide sequence ID" value="XM_001014849.1"/>
</dbReference>
<feature type="compositionally biased region" description="Low complexity" evidence="2">
    <location>
        <begin position="123"/>
        <end position="137"/>
    </location>
</feature>
<dbReference type="EMBL" id="GG662712">
    <property type="protein sequence ID" value="EAR94328.1"/>
    <property type="molecule type" value="Genomic_DNA"/>
</dbReference>
<keyword evidence="4" id="KW-1185">Reference proteome</keyword>
<feature type="region of interest" description="Disordered" evidence="2">
    <location>
        <begin position="157"/>
        <end position="176"/>
    </location>
</feature>
<sequence>MSNARKASLQKCVYINDETPHRDPSTIFHSPFNQGSKNNTYNNPSYMSSEVFYPHQQTNLTNVNYSRTPKRSLVQDNNGDLFSSSKSPLRPQGVSGNKNQQKYSYMNDYQKFLEKQDQQSDTKSQISISNNNKIQNNPTSFQGNKTYHFGNKSISSTADIQAPQQSSSKTPKNAKNIQQQLNSIVAQDTTATSQKLRSHSQFDFGDVKKRIELESYQPQARQEYISNDSKSVNSQHSHNPSSLIKLEQVKNNQKRVSDSQKVVNQNQPVTQNGRTPSQVSQSNQSYTPKSHSRNGSQIFQFSNQKSYQDPSYQNNHQKQIQSNQQQQTSKNNTINPTQKLQSSPQTTHQHHYNQFTKSPTPKNFNKTENFGAQNGSEGFQPNQTVPRNASATQKRTVDLTSNQSTKGSNSNHVSQIQSNKNDRQPNYQDDAKSVTSTSSFVSQLVCNNCVNKDLIVDKQLRQQQEKERLAQLEKQAIENEQNQHFNSYVWQQEQIKNAKNQYNQEIKEHLLYKNNLKHQEQEREKQQRQQEQIQFQEEQDRVYRQKLEDLKNYREQYKKEIDMQIQQKHERKEREKQADKSYLEYFAAQREQDLHDYMNSVAQKQHQTNKIKEELNNQLEIKKRQQENQAIEEAKYKQQLEQQLAIDMKIREKQIQDRAEELRSFKEAWDIQQQHKQQQKVFAQKENEKIKQFQEAIMEQDKSLYEQNVQRNEYIKQKQAEQLQTQIEMKKQQLRKELEEKLQYGKMLKEQQERDLANARQNFHDCDRCHNSYPVSHLTKQKQLKSKPKFKF</sequence>
<dbReference type="OMA" id="RIYSTHI"/>
<protein>
    <submittedName>
        <fullName evidence="3">Uncharacterized protein</fullName>
    </submittedName>
</protein>
<keyword evidence="1" id="KW-0175">Coiled coil</keyword>
<dbReference type="GeneID" id="7829138"/>
<dbReference type="KEGG" id="tet:TTHERM_00050530"/>
<feature type="compositionally biased region" description="Polar residues" evidence="2">
    <location>
        <begin position="259"/>
        <end position="312"/>
    </location>
</feature>
<feature type="coiled-coil region" evidence="1">
    <location>
        <begin position="683"/>
        <end position="740"/>
    </location>
</feature>